<comment type="caution">
    <text evidence="2">The sequence shown here is derived from an EMBL/GenBank/DDBJ whole genome shotgun (WGS) entry which is preliminary data.</text>
</comment>
<proteinExistence type="predicted"/>
<keyword evidence="1" id="KW-0812">Transmembrane</keyword>
<evidence type="ECO:0000256" key="1">
    <source>
        <dbReference type="SAM" id="Phobius"/>
    </source>
</evidence>
<protein>
    <submittedName>
        <fullName evidence="2">Uncharacterized protein</fullName>
    </submittedName>
</protein>
<sequence>MIKLALYSLGVIFYMKFKKLTDTQHEYGIYLIVFLVVLFYSDSYFFLNNQYFIILL</sequence>
<keyword evidence="3" id="KW-1185">Reference proteome</keyword>
<accession>A0A327RIZ8</accession>
<dbReference type="AlphaFoldDB" id="A0A327RIZ8"/>
<dbReference type="EMBL" id="QLLN01000001">
    <property type="protein sequence ID" value="RAJ15544.1"/>
    <property type="molecule type" value="Genomic_DNA"/>
</dbReference>
<feature type="transmembrane region" description="Helical" evidence="1">
    <location>
        <begin position="27"/>
        <end position="47"/>
    </location>
</feature>
<evidence type="ECO:0000313" key="2">
    <source>
        <dbReference type="EMBL" id="RAJ15544.1"/>
    </source>
</evidence>
<dbReference type="Proteomes" id="UP000249696">
    <property type="component" value="Unassembled WGS sequence"/>
</dbReference>
<reference evidence="2 3" key="1">
    <citation type="submission" date="2018-06" db="EMBL/GenBank/DDBJ databases">
        <title>Genomic Encyclopedia of Archaeal and Bacterial Type Strains, Phase II (KMG-II): from individual species to whole genera.</title>
        <authorList>
            <person name="Goeker M."/>
        </authorList>
    </citation>
    <scope>NUCLEOTIDE SEQUENCE [LARGE SCALE GENOMIC DNA]</scope>
    <source>
        <strain evidence="2 3">DSM 23522</strain>
    </source>
</reference>
<keyword evidence="1" id="KW-0472">Membrane</keyword>
<gene>
    <name evidence="2" type="ORF">LV92_00242</name>
</gene>
<keyword evidence="1" id="KW-1133">Transmembrane helix</keyword>
<organism evidence="2 3">
    <name type="scientific">Arenibacter echinorum</name>
    <dbReference type="NCBI Taxonomy" id="440515"/>
    <lineage>
        <taxon>Bacteria</taxon>
        <taxon>Pseudomonadati</taxon>
        <taxon>Bacteroidota</taxon>
        <taxon>Flavobacteriia</taxon>
        <taxon>Flavobacteriales</taxon>
        <taxon>Flavobacteriaceae</taxon>
        <taxon>Arenibacter</taxon>
    </lineage>
</organism>
<name>A0A327RIZ8_9FLAO</name>
<evidence type="ECO:0000313" key="3">
    <source>
        <dbReference type="Proteomes" id="UP000249696"/>
    </source>
</evidence>